<dbReference type="RefSeq" id="WP_178931232.1">
    <property type="nucleotide sequence ID" value="NZ_JACBAZ010000001.1"/>
</dbReference>
<name>A0A851GCR0_9BACT</name>
<dbReference type="SMART" id="SM00220">
    <property type="entry name" value="S_TKc"/>
    <property type="match status" value="1"/>
</dbReference>
<reference evidence="6 7" key="1">
    <citation type="submission" date="2020-07" db="EMBL/GenBank/DDBJ databases">
        <title>Roseicoccus Jingziensis gen. nov., sp. nov., isolated from coastal seawater.</title>
        <authorList>
            <person name="Feng X."/>
        </authorList>
    </citation>
    <scope>NUCLEOTIDE SEQUENCE [LARGE SCALE GENOMIC DNA]</scope>
    <source>
        <strain evidence="6 7">N1E253</strain>
    </source>
</reference>
<dbReference type="Pfam" id="PF00069">
    <property type="entry name" value="Pkinase"/>
    <property type="match status" value="1"/>
</dbReference>
<feature type="domain" description="Protein kinase" evidence="5">
    <location>
        <begin position="33"/>
        <end position="296"/>
    </location>
</feature>
<gene>
    <name evidence="6" type="ORF">HW115_03815</name>
</gene>
<keyword evidence="7" id="KW-1185">Reference proteome</keyword>
<keyword evidence="2" id="KW-0547">Nucleotide-binding</keyword>
<accession>A0A851GCR0</accession>
<dbReference type="Proteomes" id="UP000557872">
    <property type="component" value="Unassembled WGS sequence"/>
</dbReference>
<keyword evidence="1" id="KW-0808">Transferase</keyword>
<comment type="caution">
    <text evidence="6">The sequence shown here is derived from an EMBL/GenBank/DDBJ whole genome shotgun (WGS) entry which is preliminary data.</text>
</comment>
<dbReference type="PANTHER" id="PTHR43289:SF6">
    <property type="entry name" value="SERINE_THREONINE-PROTEIN KINASE NEKL-3"/>
    <property type="match status" value="1"/>
</dbReference>
<keyword evidence="4" id="KW-0067">ATP-binding</keyword>
<dbReference type="Gene3D" id="1.25.40.10">
    <property type="entry name" value="Tetratricopeptide repeat domain"/>
    <property type="match status" value="1"/>
</dbReference>
<dbReference type="GO" id="GO:0005524">
    <property type="term" value="F:ATP binding"/>
    <property type="evidence" value="ECO:0007669"/>
    <property type="project" value="UniProtKB-KW"/>
</dbReference>
<evidence type="ECO:0000313" key="7">
    <source>
        <dbReference type="Proteomes" id="UP000557872"/>
    </source>
</evidence>
<dbReference type="AlphaFoldDB" id="A0A851GCR0"/>
<dbReference type="EMBL" id="JACBAZ010000001">
    <property type="protein sequence ID" value="NWK54722.1"/>
    <property type="molecule type" value="Genomic_DNA"/>
</dbReference>
<evidence type="ECO:0000256" key="2">
    <source>
        <dbReference type="ARBA" id="ARBA00022741"/>
    </source>
</evidence>
<evidence type="ECO:0000313" key="6">
    <source>
        <dbReference type="EMBL" id="NWK54722.1"/>
    </source>
</evidence>
<sequence>MNRSVANSENNDKLLQFYDASLSQVELLSATRYSNERFIAEGAIKSVSRVTDNHCSRDVAMARIKDDVLDLEQAIDFIREIQTTSGFEHPNIIRVYDMGITEGAPWFTMELTSGKTLNDKIREAPSLPEKMEIFIQLCDAIAYAHQHDVLHLDLKPNNISLGKQGQIMLGDWGLASSIAKRPVDDLEKSQTQQGYIKGSPGFMAPEKANPEYTKHPSSDIFGLGAILYFLLTGEAPIEGANQQETLDLTRKGKIQALNRPEIPSRLTPLLSKAMASDPAERYHSAAELKREAEQYRDGFATLAESASPVTLAALFFKRNKTTCILALSSIVALLASTAYYIHSLQASEQRAIGAQAKAEHANSMTTLAMAELLNEQEARQKANEELSSILQIHSGYELDQLDFDKALQSAKQSVDSTPDNPNALYTLGFTHFVRQEFRLASNNLKQSGLNKAETLIKLSDQYASIPGPLSGNETVQLIKKLGKQRVYISLSMLHYDAKIKSNKEHCKLIHYFLKKYNKPSGRFAPPLQFHYSEKNRTANLSGNPDGILLHSKKTNLTPPVHLLSSLPVRALILDDTVSNRRRAESLKTNSKCKIIFVNPDSHRRKQPPRKKKNKTL</sequence>
<evidence type="ECO:0000256" key="4">
    <source>
        <dbReference type="ARBA" id="ARBA00022840"/>
    </source>
</evidence>
<dbReference type="InterPro" id="IPR000719">
    <property type="entry name" value="Prot_kinase_dom"/>
</dbReference>
<evidence type="ECO:0000256" key="3">
    <source>
        <dbReference type="ARBA" id="ARBA00022777"/>
    </source>
</evidence>
<dbReference type="GO" id="GO:0004674">
    <property type="term" value="F:protein serine/threonine kinase activity"/>
    <property type="evidence" value="ECO:0007669"/>
    <property type="project" value="UniProtKB-KW"/>
</dbReference>
<keyword evidence="6" id="KW-0723">Serine/threonine-protein kinase</keyword>
<evidence type="ECO:0000259" key="5">
    <source>
        <dbReference type="PROSITE" id="PS50011"/>
    </source>
</evidence>
<dbReference type="SUPFAM" id="SSF56112">
    <property type="entry name" value="Protein kinase-like (PK-like)"/>
    <property type="match status" value="1"/>
</dbReference>
<dbReference type="PROSITE" id="PS50011">
    <property type="entry name" value="PROTEIN_KINASE_DOM"/>
    <property type="match status" value="1"/>
</dbReference>
<dbReference type="SUPFAM" id="SSF48452">
    <property type="entry name" value="TPR-like"/>
    <property type="match status" value="1"/>
</dbReference>
<dbReference type="PANTHER" id="PTHR43289">
    <property type="entry name" value="MITOGEN-ACTIVATED PROTEIN KINASE KINASE KINASE 20-RELATED"/>
    <property type="match status" value="1"/>
</dbReference>
<dbReference type="CDD" id="cd14014">
    <property type="entry name" value="STKc_PknB_like"/>
    <property type="match status" value="1"/>
</dbReference>
<dbReference type="InterPro" id="IPR011009">
    <property type="entry name" value="Kinase-like_dom_sf"/>
</dbReference>
<organism evidence="6 7">
    <name type="scientific">Oceaniferula marina</name>
    <dbReference type="NCBI Taxonomy" id="2748318"/>
    <lineage>
        <taxon>Bacteria</taxon>
        <taxon>Pseudomonadati</taxon>
        <taxon>Verrucomicrobiota</taxon>
        <taxon>Verrucomicrobiia</taxon>
        <taxon>Verrucomicrobiales</taxon>
        <taxon>Verrucomicrobiaceae</taxon>
        <taxon>Oceaniferula</taxon>
    </lineage>
</organism>
<keyword evidence="3 6" id="KW-0418">Kinase</keyword>
<dbReference type="InterPro" id="IPR011990">
    <property type="entry name" value="TPR-like_helical_dom_sf"/>
</dbReference>
<evidence type="ECO:0000256" key="1">
    <source>
        <dbReference type="ARBA" id="ARBA00022679"/>
    </source>
</evidence>
<dbReference type="Gene3D" id="1.10.510.10">
    <property type="entry name" value="Transferase(Phosphotransferase) domain 1"/>
    <property type="match status" value="1"/>
</dbReference>
<protein>
    <submittedName>
        <fullName evidence="6">Serine/threonine protein kinase</fullName>
    </submittedName>
</protein>
<proteinExistence type="predicted"/>